<feature type="compositionally biased region" description="Gly residues" evidence="1">
    <location>
        <begin position="303"/>
        <end position="335"/>
    </location>
</feature>
<comment type="caution">
    <text evidence="4">The sequence shown here is derived from an EMBL/GenBank/DDBJ whole genome shotgun (WGS) entry which is preliminary data.</text>
</comment>
<organism evidence="4 5">
    <name type="scientific">Cuscuta europaea</name>
    <name type="common">European dodder</name>
    <dbReference type="NCBI Taxonomy" id="41803"/>
    <lineage>
        <taxon>Eukaryota</taxon>
        <taxon>Viridiplantae</taxon>
        <taxon>Streptophyta</taxon>
        <taxon>Embryophyta</taxon>
        <taxon>Tracheophyta</taxon>
        <taxon>Spermatophyta</taxon>
        <taxon>Magnoliopsida</taxon>
        <taxon>eudicotyledons</taxon>
        <taxon>Gunneridae</taxon>
        <taxon>Pentapetalae</taxon>
        <taxon>asterids</taxon>
        <taxon>lamiids</taxon>
        <taxon>Solanales</taxon>
        <taxon>Convolvulaceae</taxon>
        <taxon>Cuscuteae</taxon>
        <taxon>Cuscuta</taxon>
        <taxon>Cuscuta subgen. Cuscuta</taxon>
    </lineage>
</organism>
<evidence type="ECO:0000256" key="1">
    <source>
        <dbReference type="SAM" id="MobiDB-lite"/>
    </source>
</evidence>
<sequence>MAGETSRSGGDGHYENVERRKINDPSSPYFLSSSDHPGMVICAVVLKGENNYREWSTAMKNAFRAKRKIGFLDGSIERPLNAPRDLEDWLTVNSMAVGWIMTSVDSSLRTNLAYMESVHDLWTDLETRLSVGDAMRTHELKELIRNCRHHGQTITSYFGQLRALWEEYDGVRNFPQCKCNGCTCDLKKLFLKHVESEKIHDFLMGLDRETYGTLRSNILGTDDLPSLTKVYHLVVQEERHQNLTRGNEDKPEAVVFAARSGPAAGREDRVKCTFCHKTGHEIENCFRRTGVYPDWWHDKLGQSGTGTSRGGRGRTGPSRGGPGRGNSGQSAGRGGVQAMHVGEYQPESQIMQGGKEITLHKPGFTDEQWQTFIKLMENCKATNSEEKLSGTQIPNEWILDSGASYHMTGNNNILTKIIRITPVAVTMANGDITKATGVYYFRGLERAQAFAVEGPNLGILWHARLGHPSIKVMHSLGYLSKPLLNYV</sequence>
<dbReference type="Pfam" id="PF14244">
    <property type="entry name" value="Retrotran_gag_3"/>
    <property type="match status" value="1"/>
</dbReference>
<dbReference type="AlphaFoldDB" id="A0A9P1DXF8"/>
<name>A0A9P1DXF8_CUSEU</name>
<proteinExistence type="predicted"/>
<dbReference type="Pfam" id="PF22936">
    <property type="entry name" value="Pol_BBD"/>
    <property type="match status" value="1"/>
</dbReference>
<dbReference type="InterPro" id="IPR029472">
    <property type="entry name" value="Copia-like_N"/>
</dbReference>
<dbReference type="Proteomes" id="UP001152484">
    <property type="component" value="Unassembled WGS sequence"/>
</dbReference>
<dbReference type="InterPro" id="IPR054722">
    <property type="entry name" value="PolX-like_BBD"/>
</dbReference>
<evidence type="ECO:0000259" key="3">
    <source>
        <dbReference type="Pfam" id="PF22936"/>
    </source>
</evidence>
<reference evidence="4" key="1">
    <citation type="submission" date="2022-07" db="EMBL/GenBank/DDBJ databases">
        <authorList>
            <person name="Macas J."/>
            <person name="Novak P."/>
            <person name="Neumann P."/>
        </authorList>
    </citation>
    <scope>NUCLEOTIDE SEQUENCE</scope>
</reference>
<dbReference type="PANTHER" id="PTHR37610:SF101">
    <property type="entry name" value="(RAPE) HYPOTHETICAL PROTEIN"/>
    <property type="match status" value="1"/>
</dbReference>
<protein>
    <recommendedName>
        <fullName evidence="6">Retrotransposon Copia-like N-terminal domain-containing protein</fullName>
    </recommendedName>
</protein>
<dbReference type="PANTHER" id="PTHR37610">
    <property type="entry name" value="CCHC-TYPE DOMAIN-CONTAINING PROTEIN"/>
    <property type="match status" value="1"/>
</dbReference>
<feature type="region of interest" description="Disordered" evidence="1">
    <location>
        <begin position="300"/>
        <end position="335"/>
    </location>
</feature>
<evidence type="ECO:0008006" key="6">
    <source>
        <dbReference type="Google" id="ProtNLM"/>
    </source>
</evidence>
<keyword evidence="5" id="KW-1185">Reference proteome</keyword>
<dbReference type="EMBL" id="CAMAPE010000004">
    <property type="protein sequence ID" value="CAH9056426.1"/>
    <property type="molecule type" value="Genomic_DNA"/>
</dbReference>
<dbReference type="OrthoDB" id="1305950at2759"/>
<feature type="domain" description="Retrovirus-related Pol polyprotein from transposon TNT 1-94-like beta-barrel" evidence="3">
    <location>
        <begin position="397"/>
        <end position="438"/>
    </location>
</feature>
<evidence type="ECO:0000313" key="5">
    <source>
        <dbReference type="Proteomes" id="UP001152484"/>
    </source>
</evidence>
<evidence type="ECO:0000313" key="4">
    <source>
        <dbReference type="EMBL" id="CAH9056426.1"/>
    </source>
</evidence>
<feature type="domain" description="Retrotransposon Copia-like N-terminal" evidence="2">
    <location>
        <begin position="33"/>
        <end position="79"/>
    </location>
</feature>
<gene>
    <name evidence="4" type="ORF">CEURO_LOCUS916</name>
</gene>
<evidence type="ECO:0000259" key="2">
    <source>
        <dbReference type="Pfam" id="PF14244"/>
    </source>
</evidence>
<accession>A0A9P1DXF8</accession>